<organism evidence="2 3">
    <name type="scientific">Postechiella marina</name>
    <dbReference type="NCBI Taxonomy" id="943941"/>
    <lineage>
        <taxon>Bacteria</taxon>
        <taxon>Pseudomonadati</taxon>
        <taxon>Bacteroidota</taxon>
        <taxon>Flavobacteriia</taxon>
        <taxon>Flavobacteriales</taxon>
        <taxon>Flavobacteriaceae</taxon>
        <taxon>Postechiella</taxon>
    </lineage>
</organism>
<dbReference type="InterPro" id="IPR025402">
    <property type="entry name" value="DMP19_C"/>
</dbReference>
<evidence type="ECO:0000259" key="1">
    <source>
        <dbReference type="Pfam" id="PF14300"/>
    </source>
</evidence>
<dbReference type="SUPFAM" id="SSF82185">
    <property type="entry name" value="Histone H3 K4-specific methyltransferase SET7/9 N-terminal domain"/>
    <property type="match status" value="2"/>
</dbReference>
<reference evidence="3" key="1">
    <citation type="journal article" date="2019" name="Int. J. Syst. Evol. Microbiol.">
        <title>The Global Catalogue of Microorganisms (GCM) 10K type strain sequencing project: providing services to taxonomists for standard genome sequencing and annotation.</title>
        <authorList>
            <consortium name="The Broad Institute Genomics Platform"/>
            <consortium name="The Broad Institute Genome Sequencing Center for Infectious Disease"/>
            <person name="Wu L."/>
            <person name="Ma J."/>
        </authorList>
    </citation>
    <scope>NUCLEOTIDE SEQUENCE [LARGE SCALE GENOMIC DNA]</scope>
    <source>
        <strain evidence="3">JCM 17630</strain>
    </source>
</reference>
<accession>A0ABP8CH81</accession>
<evidence type="ECO:0000313" key="3">
    <source>
        <dbReference type="Proteomes" id="UP001501496"/>
    </source>
</evidence>
<name>A0ABP8CH81_9FLAO</name>
<dbReference type="Proteomes" id="UP001501496">
    <property type="component" value="Unassembled WGS sequence"/>
</dbReference>
<dbReference type="RefSeq" id="WP_344789445.1">
    <property type="nucleotide sequence ID" value="NZ_BAABCA010000007.1"/>
</dbReference>
<evidence type="ECO:0000313" key="2">
    <source>
        <dbReference type="EMBL" id="GAA4239246.1"/>
    </source>
</evidence>
<comment type="caution">
    <text evidence="2">The sequence shown here is derived from an EMBL/GenBank/DDBJ whole genome shotgun (WGS) entry which is preliminary data.</text>
</comment>
<dbReference type="InterPro" id="IPR011652">
    <property type="entry name" value="MORN_2"/>
</dbReference>
<feature type="domain" description="DNA mimic protein DMP19 C-terminal" evidence="1">
    <location>
        <begin position="67"/>
        <end position="181"/>
    </location>
</feature>
<dbReference type="Gene3D" id="1.20.1420.60">
    <property type="match status" value="1"/>
</dbReference>
<dbReference type="Pfam" id="PF14300">
    <property type="entry name" value="DMP19"/>
    <property type="match status" value="1"/>
</dbReference>
<dbReference type="Pfam" id="PF07661">
    <property type="entry name" value="MORN_2"/>
    <property type="match status" value="5"/>
</dbReference>
<keyword evidence="3" id="KW-1185">Reference proteome</keyword>
<dbReference type="Gene3D" id="3.90.930.1">
    <property type="match status" value="1"/>
</dbReference>
<sequence length="418" mass="49506">MNLFNLFGQNGPKNDPYWNFDESKHFRPKLDKGEFFKQTGFDFGWYVLEPISEYIKDEKGELKKGNTLSYGQKALYYWWYVDAQVTNGGFTQFYYNGYGKYVPTIIKGLKHIGDNKMAGLVNRSYEIYLKENKKIKDARKGGLQEFSNLYKEIEDFDELDDEYYDLNEKTMKIIEKYVRKNPNEICLDEDGNEFDLNYSGELKTYHSNKSVKEIIPLENGTISGTFRSYFENGQLKDEIHYLNGEQTGERTEYYENGNKKFSLSKSQKPKGILNSYYYENGNLKSTAIYISEHERDGKWIQYYPNGQMKSEAEFIDKEFFVQNCWRENGTQIMKDGTGLYINEYSIFDGVIDRNEQEYKNYKRHGKQYSYSNDKLTLYQEMFEGKEHGITKTYDDEGNIKEEIVYENGVEKSRKEYKK</sequence>
<gene>
    <name evidence="2" type="ORF">GCM10022291_32830</name>
</gene>
<protein>
    <recommendedName>
        <fullName evidence="1">DNA mimic protein DMP19 C-terminal domain-containing protein</fullName>
    </recommendedName>
</protein>
<proteinExistence type="predicted"/>
<dbReference type="EMBL" id="BAABCA010000007">
    <property type="protein sequence ID" value="GAA4239246.1"/>
    <property type="molecule type" value="Genomic_DNA"/>
</dbReference>